<organism evidence="1 2">
    <name type="scientific">Adineta steineri</name>
    <dbReference type="NCBI Taxonomy" id="433720"/>
    <lineage>
        <taxon>Eukaryota</taxon>
        <taxon>Metazoa</taxon>
        <taxon>Spiralia</taxon>
        <taxon>Gnathifera</taxon>
        <taxon>Rotifera</taxon>
        <taxon>Eurotatoria</taxon>
        <taxon>Bdelloidea</taxon>
        <taxon>Adinetida</taxon>
        <taxon>Adinetidae</taxon>
        <taxon>Adineta</taxon>
    </lineage>
</organism>
<proteinExistence type="predicted"/>
<gene>
    <name evidence="1" type="ORF">JYZ213_LOCUS7406</name>
</gene>
<dbReference type="AlphaFoldDB" id="A0A813VQ30"/>
<reference evidence="1" key="1">
    <citation type="submission" date="2021-02" db="EMBL/GenBank/DDBJ databases">
        <authorList>
            <person name="Nowell W R."/>
        </authorList>
    </citation>
    <scope>NUCLEOTIDE SEQUENCE</scope>
</reference>
<name>A0A813VQ30_9BILA</name>
<evidence type="ECO:0000313" key="1">
    <source>
        <dbReference type="EMBL" id="CAF0841844.1"/>
    </source>
</evidence>
<sequence>MSAPTGMSAGTGLYYNDVRAQMEQYLNNNTGNQLHSARGYAHHPQATHGTAYASHMPSTGRAYATYMPNSRPHYSGINPAMNQDVGAFGRSFMRSLHPH</sequence>
<protein>
    <submittedName>
        <fullName evidence="1">Uncharacterized protein</fullName>
    </submittedName>
</protein>
<dbReference type="Proteomes" id="UP000663845">
    <property type="component" value="Unassembled WGS sequence"/>
</dbReference>
<evidence type="ECO:0000313" key="2">
    <source>
        <dbReference type="Proteomes" id="UP000663845"/>
    </source>
</evidence>
<comment type="caution">
    <text evidence="1">The sequence shown here is derived from an EMBL/GenBank/DDBJ whole genome shotgun (WGS) entry which is preliminary data.</text>
</comment>
<dbReference type="EMBL" id="CAJNOG010000048">
    <property type="protein sequence ID" value="CAF0841844.1"/>
    <property type="molecule type" value="Genomic_DNA"/>
</dbReference>
<accession>A0A813VQ30</accession>